<organism evidence="1 2">
    <name type="scientific">Alkalitalea saponilacus</name>
    <dbReference type="NCBI Taxonomy" id="889453"/>
    <lineage>
        <taxon>Bacteria</taxon>
        <taxon>Pseudomonadati</taxon>
        <taxon>Bacteroidota</taxon>
        <taxon>Bacteroidia</taxon>
        <taxon>Marinilabiliales</taxon>
        <taxon>Marinilabiliaceae</taxon>
        <taxon>Alkalitalea</taxon>
    </lineage>
</organism>
<dbReference type="EMBL" id="FUYV01000024">
    <property type="protein sequence ID" value="SKC23952.1"/>
    <property type="molecule type" value="Genomic_DNA"/>
</dbReference>
<proteinExistence type="predicted"/>
<sequence length="59" mass="6623">MKNKKSCFVCNEIIEIEEITYNKVINLPVCKKCMNTEKEKSAEKSAMDSLGEGFVCGCI</sequence>
<dbReference type="AlphaFoldDB" id="A0A1T5HTJ9"/>
<keyword evidence="2" id="KW-1185">Reference proteome</keyword>
<protein>
    <submittedName>
        <fullName evidence="1">Uncharacterized protein</fullName>
    </submittedName>
</protein>
<dbReference type="KEGG" id="asx:CDL62_14140"/>
<dbReference type="OrthoDB" id="1123366at2"/>
<name>A0A1T5HTJ9_9BACT</name>
<dbReference type="Proteomes" id="UP000191055">
    <property type="component" value="Unassembled WGS sequence"/>
</dbReference>
<evidence type="ECO:0000313" key="2">
    <source>
        <dbReference type="Proteomes" id="UP000191055"/>
    </source>
</evidence>
<reference evidence="1 2" key="1">
    <citation type="submission" date="2017-02" db="EMBL/GenBank/DDBJ databases">
        <authorList>
            <person name="Peterson S.W."/>
        </authorList>
    </citation>
    <scope>NUCLEOTIDE SEQUENCE [LARGE SCALE GENOMIC DNA]</scope>
    <source>
        <strain evidence="1 2">DSM 24412</strain>
    </source>
</reference>
<evidence type="ECO:0000313" key="1">
    <source>
        <dbReference type="EMBL" id="SKC23952.1"/>
    </source>
</evidence>
<dbReference type="RefSeq" id="WP_079558903.1">
    <property type="nucleotide sequence ID" value="NZ_CP021904.1"/>
</dbReference>
<gene>
    <name evidence="1" type="ORF">SAMN03080601_03239</name>
</gene>
<accession>A0A1T5HTJ9</accession>